<evidence type="ECO:0000256" key="7">
    <source>
        <dbReference type="ARBA" id="ARBA00048954"/>
    </source>
</evidence>
<dbReference type="Gene3D" id="3.40.50.300">
    <property type="entry name" value="P-loop containing nucleotide triphosphate hydrolases"/>
    <property type="match status" value="2"/>
</dbReference>
<dbReference type="GO" id="GO:0005524">
    <property type="term" value="F:ATP binding"/>
    <property type="evidence" value="ECO:0007669"/>
    <property type="project" value="UniProtKB-KW"/>
</dbReference>
<dbReference type="SUPFAM" id="SSF52540">
    <property type="entry name" value="P-loop containing nucleoside triphosphate hydrolases"/>
    <property type="match status" value="1"/>
</dbReference>
<comment type="catalytic activity">
    <reaction evidence="7">
        <text>ATP + H2O = ADP + phosphate + H(+)</text>
        <dbReference type="Rhea" id="RHEA:13065"/>
        <dbReference type="ChEBI" id="CHEBI:15377"/>
        <dbReference type="ChEBI" id="CHEBI:15378"/>
        <dbReference type="ChEBI" id="CHEBI:30616"/>
        <dbReference type="ChEBI" id="CHEBI:43474"/>
        <dbReference type="ChEBI" id="CHEBI:456216"/>
        <dbReference type="EC" id="5.6.2.3"/>
    </reaction>
</comment>
<reference evidence="10 11" key="1">
    <citation type="journal article" date="2019" name="Nat. Microbiol.">
        <title>Mediterranean grassland soil C-N compound turnover is dependent on rainfall and depth, and is mediated by genomically divergent microorganisms.</title>
        <authorList>
            <person name="Diamond S."/>
            <person name="Andeer P.F."/>
            <person name="Li Z."/>
            <person name="Crits-Christoph A."/>
            <person name="Burstein D."/>
            <person name="Anantharaman K."/>
            <person name="Lane K.R."/>
            <person name="Thomas B.C."/>
            <person name="Pan C."/>
            <person name="Northen T.R."/>
            <person name="Banfield J.F."/>
        </authorList>
    </citation>
    <scope>NUCLEOTIDE SEQUENCE [LARGE SCALE GENOMIC DNA]</scope>
    <source>
        <strain evidence="10">WS_11</strain>
    </source>
</reference>
<evidence type="ECO:0000256" key="1">
    <source>
        <dbReference type="ARBA" id="ARBA00001966"/>
    </source>
</evidence>
<dbReference type="InterPro" id="IPR006555">
    <property type="entry name" value="ATP-dep_Helicase_C"/>
</dbReference>
<evidence type="ECO:0000313" key="11">
    <source>
        <dbReference type="Proteomes" id="UP000319771"/>
    </source>
</evidence>
<proteinExistence type="inferred from homology"/>
<dbReference type="InterPro" id="IPR014013">
    <property type="entry name" value="Helic_SF1/SF2_ATP-bd_DinG/Rad3"/>
</dbReference>
<gene>
    <name evidence="10" type="ORF">E6K81_07665</name>
</gene>
<dbReference type="PANTHER" id="PTHR11472">
    <property type="entry name" value="DNA REPAIR DEAD HELICASE RAD3/XP-D SUBFAMILY MEMBER"/>
    <property type="match status" value="1"/>
</dbReference>
<dbReference type="EC" id="5.6.2.3" evidence="6"/>
<keyword evidence="3" id="KW-0378">Hydrolase</keyword>
<dbReference type="PROSITE" id="PS51193">
    <property type="entry name" value="HELICASE_ATP_BIND_2"/>
    <property type="match status" value="1"/>
</dbReference>
<dbReference type="PANTHER" id="PTHR11472:SF34">
    <property type="entry name" value="REGULATOR OF TELOMERE ELONGATION HELICASE 1"/>
    <property type="match status" value="1"/>
</dbReference>
<evidence type="ECO:0000256" key="6">
    <source>
        <dbReference type="ARBA" id="ARBA00044969"/>
    </source>
</evidence>
<name>A0A538U8Y9_UNCEI</name>
<dbReference type="SMART" id="SM00491">
    <property type="entry name" value="HELICc2"/>
    <property type="match status" value="1"/>
</dbReference>
<evidence type="ECO:0000256" key="5">
    <source>
        <dbReference type="ARBA" id="ARBA00038058"/>
    </source>
</evidence>
<evidence type="ECO:0000259" key="8">
    <source>
        <dbReference type="PROSITE" id="PS51192"/>
    </source>
</evidence>
<comment type="similarity">
    <text evidence="5">Belongs to the helicase family. DinG subfamily.</text>
</comment>
<evidence type="ECO:0000259" key="9">
    <source>
        <dbReference type="PROSITE" id="PS51193"/>
    </source>
</evidence>
<organism evidence="10 11">
    <name type="scientific">Eiseniibacteriota bacterium</name>
    <dbReference type="NCBI Taxonomy" id="2212470"/>
    <lineage>
        <taxon>Bacteria</taxon>
        <taxon>Candidatus Eiseniibacteriota</taxon>
    </lineage>
</organism>
<dbReference type="PROSITE" id="PS51192">
    <property type="entry name" value="HELICASE_ATP_BIND_1"/>
    <property type="match status" value="1"/>
</dbReference>
<dbReference type="SMART" id="SM00487">
    <property type="entry name" value="DEXDc"/>
    <property type="match status" value="1"/>
</dbReference>
<comment type="cofactor">
    <cofactor evidence="1">
        <name>[4Fe-4S] cluster</name>
        <dbReference type="ChEBI" id="CHEBI:49883"/>
    </cofactor>
</comment>
<protein>
    <recommendedName>
        <fullName evidence="6">DNA 5'-3' helicase</fullName>
        <ecNumber evidence="6">5.6.2.3</ecNumber>
    </recommendedName>
</protein>
<dbReference type="GO" id="GO:0006281">
    <property type="term" value="P:DNA repair"/>
    <property type="evidence" value="ECO:0007669"/>
    <property type="project" value="TreeGrafter"/>
</dbReference>
<keyword evidence="10" id="KW-0347">Helicase</keyword>
<dbReference type="Pfam" id="PF00270">
    <property type="entry name" value="DEAD"/>
    <property type="match status" value="1"/>
</dbReference>
<dbReference type="InterPro" id="IPR045028">
    <property type="entry name" value="DinG/Rad3-like"/>
</dbReference>
<dbReference type="InterPro" id="IPR027417">
    <property type="entry name" value="P-loop_NTPase"/>
</dbReference>
<evidence type="ECO:0000256" key="4">
    <source>
        <dbReference type="ARBA" id="ARBA00022840"/>
    </source>
</evidence>
<comment type="caution">
    <text evidence="10">The sequence shown here is derived from an EMBL/GenBank/DDBJ whole genome shotgun (WGS) entry which is preliminary data.</text>
</comment>
<dbReference type="AlphaFoldDB" id="A0A538U8Y9"/>
<keyword evidence="4" id="KW-0067">ATP-binding</keyword>
<dbReference type="GO" id="GO:0043139">
    <property type="term" value="F:5'-3' DNA helicase activity"/>
    <property type="evidence" value="ECO:0007669"/>
    <property type="project" value="UniProtKB-EC"/>
</dbReference>
<accession>A0A538U8Y9</accession>
<dbReference type="Pfam" id="PF13307">
    <property type="entry name" value="Helicase_C_2"/>
    <property type="match status" value="1"/>
</dbReference>
<evidence type="ECO:0000256" key="3">
    <source>
        <dbReference type="ARBA" id="ARBA00022801"/>
    </source>
</evidence>
<feature type="domain" description="Helicase ATP-binding" evidence="9">
    <location>
        <begin position="16"/>
        <end position="279"/>
    </location>
</feature>
<sequence length="714" mass="77434">MSLAARVEVLLAPGGRLAELWPRYEDRPAQRRMAADVARTFEDGGVLLAEAPTGIGKSLAYLLPAVLMAAESDRRVVVATCTRSLQDQLFERDLPALLEALGRELPCARLKGKQNYLCPRALETLEPEGAEEREALAALKRWAAAETSGDLDRFPASDPEAYRRLRGRVATDPVACSGAVCRRGRECFWVRARRQAAEARLLIVNHALLALAGESEGLLPDFDLLVVDEAHRLEGVLLSQLERSVSRHRFEEGVRLLGSRRTTKGGGLLPRARGLLLPLFAEHARAGVREEIDALAERVAHARAAAEAFFVAVEPRGERHAIYGARERYRSVGELLGRDLDPLEALLGECSGFASRLDRLAAAVGTLGRRGGEGGALEEELQAELEQAAGQWRALGHDLEHVAGAAAHGWVYWRTAGGRGVELHAAPIGVGEHARRLVLGRPKAAVLTSATLAADGDFGFTAERLGLGERHGLPYHAVSYPSPFPLARQMRAWVAPPAGAQDEAEAIAAVVAALAETGRNQLVLFTAHERLRRVRERLRDRLAPERLLLAQEWDGPATRVSERFREHRGAVLLGVQSLWEGVDFPGEMLEILVVAKLPFSVPDDPMVEARTERLREQGLDPFRDDAVPEAVLRFRQGVGRLIRRADDRGVLVVCDPRLATASYRKSFLAALPVAPLSLASPEALARAAAAFIAAGDAGTVDDLSASAAGPEERA</sequence>
<dbReference type="EMBL" id="VBPB01000111">
    <property type="protein sequence ID" value="TMQ72351.1"/>
    <property type="molecule type" value="Genomic_DNA"/>
</dbReference>
<dbReference type="GO" id="GO:0003676">
    <property type="term" value="F:nucleic acid binding"/>
    <property type="evidence" value="ECO:0007669"/>
    <property type="project" value="InterPro"/>
</dbReference>
<dbReference type="InterPro" id="IPR014001">
    <property type="entry name" value="Helicase_ATP-bd"/>
</dbReference>
<evidence type="ECO:0000256" key="2">
    <source>
        <dbReference type="ARBA" id="ARBA00022741"/>
    </source>
</evidence>
<evidence type="ECO:0000313" key="10">
    <source>
        <dbReference type="EMBL" id="TMQ72351.1"/>
    </source>
</evidence>
<keyword evidence="2" id="KW-0547">Nucleotide-binding</keyword>
<feature type="domain" description="Helicase ATP-binding" evidence="8">
    <location>
        <begin position="38"/>
        <end position="239"/>
    </location>
</feature>
<dbReference type="Proteomes" id="UP000319771">
    <property type="component" value="Unassembled WGS sequence"/>
</dbReference>
<dbReference type="InterPro" id="IPR011545">
    <property type="entry name" value="DEAD/DEAH_box_helicase_dom"/>
</dbReference>
<dbReference type="GO" id="GO:0016818">
    <property type="term" value="F:hydrolase activity, acting on acid anhydrides, in phosphorus-containing anhydrides"/>
    <property type="evidence" value="ECO:0007669"/>
    <property type="project" value="InterPro"/>
</dbReference>